<feature type="domain" description="RNA polymerase sigma-70 region 2" evidence="2">
    <location>
        <begin position="10"/>
        <end position="74"/>
    </location>
</feature>
<dbReference type="SUPFAM" id="SSF54427">
    <property type="entry name" value="NTF2-like"/>
    <property type="match status" value="1"/>
</dbReference>
<dbReference type="GO" id="GO:0016987">
    <property type="term" value="F:sigma factor activity"/>
    <property type="evidence" value="ECO:0007669"/>
    <property type="project" value="InterPro"/>
</dbReference>
<dbReference type="InterPro" id="IPR013249">
    <property type="entry name" value="RNA_pol_sigma70_r4_t2"/>
</dbReference>
<dbReference type="InterPro" id="IPR052704">
    <property type="entry name" value="ECF_Sigma-70_Domain"/>
</dbReference>
<comment type="caution">
    <text evidence="4">The sequence shown here is derived from an EMBL/GenBank/DDBJ whole genome shotgun (WGS) entry which is preliminary data.</text>
</comment>
<comment type="subunit">
    <text evidence="1">Interacts transiently with the RNA polymerase catalytic core formed by RpoA, RpoB, RpoC and RpoZ (2 alpha, 1 beta, 1 beta' and 1 omega subunit) to form the RNA polymerase holoenzyme that can initiate transcription.</text>
</comment>
<dbReference type="Pfam" id="PF08281">
    <property type="entry name" value="Sigma70_r4_2"/>
    <property type="match status" value="1"/>
</dbReference>
<dbReference type="SUPFAM" id="SSF88659">
    <property type="entry name" value="Sigma3 and sigma4 domains of RNA polymerase sigma factors"/>
    <property type="match status" value="1"/>
</dbReference>
<feature type="domain" description="RNA polymerase sigma factor 70 region 4 type 2" evidence="3">
    <location>
        <begin position="111"/>
        <end position="159"/>
    </location>
</feature>
<reference evidence="4 5" key="1">
    <citation type="submission" date="2019-06" db="EMBL/GenBank/DDBJ databases">
        <title>Whole genome sequence for Cellvibrionaceae sp. R142.</title>
        <authorList>
            <person name="Wang G."/>
        </authorList>
    </citation>
    <scope>NUCLEOTIDE SEQUENCE [LARGE SCALE GENOMIC DNA]</scope>
    <source>
        <strain evidence="4 5">R142</strain>
    </source>
</reference>
<keyword evidence="5" id="KW-1185">Reference proteome</keyword>
<dbReference type="PANTHER" id="PTHR30173:SF36">
    <property type="entry name" value="ECF RNA POLYMERASE SIGMA FACTOR SIGJ"/>
    <property type="match status" value="1"/>
</dbReference>
<dbReference type="GO" id="GO:0006352">
    <property type="term" value="P:DNA-templated transcription initiation"/>
    <property type="evidence" value="ECO:0007669"/>
    <property type="project" value="InterPro"/>
</dbReference>
<dbReference type="SUPFAM" id="SSF88946">
    <property type="entry name" value="Sigma2 domain of RNA polymerase sigma factors"/>
    <property type="match status" value="1"/>
</dbReference>
<gene>
    <name evidence="4" type="ORF">FKG94_20655</name>
</gene>
<dbReference type="InterPro" id="IPR013324">
    <property type="entry name" value="RNA_pol_sigma_r3/r4-like"/>
</dbReference>
<dbReference type="Pfam" id="PF04542">
    <property type="entry name" value="Sigma70_r2"/>
    <property type="match status" value="1"/>
</dbReference>
<proteinExistence type="predicted"/>
<evidence type="ECO:0000259" key="3">
    <source>
        <dbReference type="Pfam" id="PF08281"/>
    </source>
</evidence>
<evidence type="ECO:0000256" key="1">
    <source>
        <dbReference type="ARBA" id="ARBA00011344"/>
    </source>
</evidence>
<dbReference type="InterPro" id="IPR014284">
    <property type="entry name" value="RNA_pol_sigma-70_dom"/>
</dbReference>
<dbReference type="Gene3D" id="1.10.1740.10">
    <property type="match status" value="1"/>
</dbReference>
<dbReference type="Proteomes" id="UP000319732">
    <property type="component" value="Unassembled WGS sequence"/>
</dbReference>
<dbReference type="InterPro" id="IPR036388">
    <property type="entry name" value="WH-like_DNA-bd_sf"/>
</dbReference>
<dbReference type="EMBL" id="VHSG01000023">
    <property type="protein sequence ID" value="TQV70743.1"/>
    <property type="molecule type" value="Genomic_DNA"/>
</dbReference>
<sequence>MVDANDTQRFEQARPHLLGLAYRILGSRADAEDAVQDTFLKWANTDRTLVENTRAWLTTTCTRRCLDLLRATHRARVNYVGSWLPEPIHTAIDNEAEAKLDLAGSLTTGFLLMLERLTPKERAAYLLHEVFDHPYVEVAATLEIQEAACRKLVSRARTRIGRDQARHLTPLVRQSELLAAFEVAITEGSTGRLSAMLASDVQLTADGGGKVAAIRDSIHGKTGVMAFVSQRLRNYWADLQWQWIDINGARGAVLKRDEAVTAVISFAYDPVGQVTAIYIVRNPDKLARLDAVAIH</sequence>
<evidence type="ECO:0000313" key="5">
    <source>
        <dbReference type="Proteomes" id="UP000319732"/>
    </source>
</evidence>
<dbReference type="InterPro" id="IPR032710">
    <property type="entry name" value="NTF2-like_dom_sf"/>
</dbReference>
<dbReference type="AlphaFoldDB" id="A0A545T0J4"/>
<protein>
    <submittedName>
        <fullName evidence="4">Sigma-70 family RNA polymerase sigma factor</fullName>
    </submittedName>
</protein>
<dbReference type="InterPro" id="IPR007627">
    <property type="entry name" value="RNA_pol_sigma70_r2"/>
</dbReference>
<dbReference type="Gene3D" id="1.10.10.10">
    <property type="entry name" value="Winged helix-like DNA-binding domain superfamily/Winged helix DNA-binding domain"/>
    <property type="match status" value="1"/>
</dbReference>
<evidence type="ECO:0000313" key="4">
    <source>
        <dbReference type="EMBL" id="TQV70743.1"/>
    </source>
</evidence>
<organism evidence="4 5">
    <name type="scientific">Exilibacterium tricleocarpae</name>
    <dbReference type="NCBI Taxonomy" id="2591008"/>
    <lineage>
        <taxon>Bacteria</taxon>
        <taxon>Pseudomonadati</taxon>
        <taxon>Pseudomonadota</taxon>
        <taxon>Gammaproteobacteria</taxon>
        <taxon>Cellvibrionales</taxon>
        <taxon>Cellvibrionaceae</taxon>
        <taxon>Exilibacterium</taxon>
    </lineage>
</organism>
<dbReference type="RefSeq" id="WP_142928844.1">
    <property type="nucleotide sequence ID" value="NZ_ML660101.1"/>
</dbReference>
<dbReference type="InterPro" id="IPR013325">
    <property type="entry name" value="RNA_pol_sigma_r2"/>
</dbReference>
<accession>A0A545T0J4</accession>
<dbReference type="PANTHER" id="PTHR30173">
    <property type="entry name" value="SIGMA 19 FACTOR"/>
    <property type="match status" value="1"/>
</dbReference>
<dbReference type="OrthoDB" id="3211555at2"/>
<dbReference type="NCBIfam" id="NF007214">
    <property type="entry name" value="PRK09636.1"/>
    <property type="match status" value="1"/>
</dbReference>
<dbReference type="NCBIfam" id="TIGR02937">
    <property type="entry name" value="sigma70-ECF"/>
    <property type="match status" value="1"/>
</dbReference>
<name>A0A545T0J4_9GAMM</name>
<dbReference type="GO" id="GO:0003677">
    <property type="term" value="F:DNA binding"/>
    <property type="evidence" value="ECO:0007669"/>
    <property type="project" value="InterPro"/>
</dbReference>
<evidence type="ECO:0000259" key="2">
    <source>
        <dbReference type="Pfam" id="PF04542"/>
    </source>
</evidence>